<dbReference type="EMBL" id="CP059399">
    <property type="protein sequence ID" value="QLY28650.1"/>
    <property type="molecule type" value="Genomic_DNA"/>
</dbReference>
<reference evidence="2 3" key="1">
    <citation type="submission" date="2020-07" db="EMBL/GenBank/DDBJ databases">
        <authorList>
            <person name="Zhuang K."/>
            <person name="Ran Y."/>
        </authorList>
    </citation>
    <scope>NUCLEOTIDE SEQUENCE [LARGE SCALE GENOMIC DNA]</scope>
    <source>
        <strain evidence="2 3">WCH-YHL-001</strain>
    </source>
</reference>
<dbReference type="KEGG" id="nhu:H0264_25345"/>
<protein>
    <submittedName>
        <fullName evidence="2">Uncharacterized protein</fullName>
    </submittedName>
</protein>
<gene>
    <name evidence="2" type="ORF">H0264_25345</name>
</gene>
<dbReference type="RefSeq" id="WP_181579856.1">
    <property type="nucleotide sequence ID" value="NZ_CP059399.1"/>
</dbReference>
<accession>A0A7D6VFU6</accession>
<feature type="transmembrane region" description="Helical" evidence="1">
    <location>
        <begin position="63"/>
        <end position="83"/>
    </location>
</feature>
<dbReference type="AlphaFoldDB" id="A0A7D6VFU6"/>
<feature type="transmembrane region" description="Helical" evidence="1">
    <location>
        <begin position="29"/>
        <end position="51"/>
    </location>
</feature>
<keyword evidence="3" id="KW-1185">Reference proteome</keyword>
<sequence>MTEHTTTPGLPVRRDESVGAERARVSVRIMWILGALAWFFAGIAALVAGMLSARFRWLGVVPVWGWAACWTVAVVFLALGPAVCRQRKRVWITLAALLGVVTAPLWALTLFAVMWDDNSKVVATTVSPDGRLEAVTEEFYNVIDPSCRVRIRERAGLLSRQFIVWKRIEASCPTDVSFLDNSTISITPAGSRNPVTIAIDTARMQGAD</sequence>
<name>A0A7D6VFU6_9NOCA</name>
<keyword evidence="1" id="KW-0472">Membrane</keyword>
<evidence type="ECO:0000256" key="1">
    <source>
        <dbReference type="SAM" id="Phobius"/>
    </source>
</evidence>
<keyword evidence="1" id="KW-1133">Transmembrane helix</keyword>
<dbReference type="Proteomes" id="UP000515512">
    <property type="component" value="Chromosome"/>
</dbReference>
<keyword evidence="1" id="KW-0812">Transmembrane</keyword>
<organism evidence="2 3">
    <name type="scientific">Nocardia huaxiensis</name>
    <dbReference type="NCBI Taxonomy" id="2755382"/>
    <lineage>
        <taxon>Bacteria</taxon>
        <taxon>Bacillati</taxon>
        <taxon>Actinomycetota</taxon>
        <taxon>Actinomycetes</taxon>
        <taxon>Mycobacteriales</taxon>
        <taxon>Nocardiaceae</taxon>
        <taxon>Nocardia</taxon>
    </lineage>
</organism>
<evidence type="ECO:0000313" key="2">
    <source>
        <dbReference type="EMBL" id="QLY28650.1"/>
    </source>
</evidence>
<proteinExistence type="predicted"/>
<evidence type="ECO:0000313" key="3">
    <source>
        <dbReference type="Proteomes" id="UP000515512"/>
    </source>
</evidence>
<feature type="transmembrane region" description="Helical" evidence="1">
    <location>
        <begin position="90"/>
        <end position="115"/>
    </location>
</feature>